<keyword evidence="2" id="KW-1185">Reference proteome</keyword>
<dbReference type="RefSeq" id="WP_371950214.1">
    <property type="nucleotide sequence ID" value="NZ_JAXCEI010000006.1"/>
</dbReference>
<protein>
    <submittedName>
        <fullName evidence="1">Uncharacterized protein</fullName>
    </submittedName>
</protein>
<reference evidence="1 2" key="1">
    <citation type="submission" date="2023-11" db="EMBL/GenBank/DDBJ databases">
        <title>Actinomadura monticuli sp. nov., isolated from volcanic ash.</title>
        <authorList>
            <person name="Lee S.D."/>
            <person name="Yang H."/>
            <person name="Kim I.S."/>
        </authorList>
    </citation>
    <scope>NUCLEOTIDE SEQUENCE [LARGE SCALE GENOMIC DNA]</scope>
    <source>
        <strain evidence="1 2">DLS-62</strain>
    </source>
</reference>
<comment type="caution">
    <text evidence="1">The sequence shown here is derived from an EMBL/GenBank/DDBJ whole genome shotgun (WGS) entry which is preliminary data.</text>
</comment>
<organism evidence="1 2">
    <name type="scientific">Actinomadura monticuli</name>
    <dbReference type="NCBI Taxonomy" id="3097367"/>
    <lineage>
        <taxon>Bacteria</taxon>
        <taxon>Bacillati</taxon>
        <taxon>Actinomycetota</taxon>
        <taxon>Actinomycetes</taxon>
        <taxon>Streptosporangiales</taxon>
        <taxon>Thermomonosporaceae</taxon>
        <taxon>Actinomadura</taxon>
    </lineage>
</organism>
<evidence type="ECO:0000313" key="2">
    <source>
        <dbReference type="Proteomes" id="UP001569963"/>
    </source>
</evidence>
<accession>A0ABV4QB58</accession>
<sequence>MERAQRERVTMQWVVQSLTRAYGAGLVDLGPPSSGPPGRAGRPFAQTRQFWLHRETEYAAARRRASDQDGIGFGSAVRRLMRAYGEGQIDLHVLVVDKRSERSA</sequence>
<evidence type="ECO:0000313" key="1">
    <source>
        <dbReference type="EMBL" id="MFA1540308.1"/>
    </source>
</evidence>
<dbReference type="Proteomes" id="UP001569963">
    <property type="component" value="Unassembled WGS sequence"/>
</dbReference>
<gene>
    <name evidence="1" type="ORF">SM611_15370</name>
</gene>
<dbReference type="EMBL" id="JAXCEI010000006">
    <property type="protein sequence ID" value="MFA1540308.1"/>
    <property type="molecule type" value="Genomic_DNA"/>
</dbReference>
<name>A0ABV4QB58_9ACTN</name>
<proteinExistence type="predicted"/>